<protein>
    <submittedName>
        <fullName evidence="2">Putative secreted protein</fullName>
    </submittedName>
</protein>
<name>A0A6B0U1K5_IXORI</name>
<evidence type="ECO:0000256" key="1">
    <source>
        <dbReference type="SAM" id="SignalP"/>
    </source>
</evidence>
<evidence type="ECO:0000313" key="2">
    <source>
        <dbReference type="EMBL" id="MXU84221.1"/>
    </source>
</evidence>
<feature type="signal peptide" evidence="1">
    <location>
        <begin position="1"/>
        <end position="24"/>
    </location>
</feature>
<proteinExistence type="predicted"/>
<sequence>MFGVCTLVCDLAPWWSLFIHFVKSINYCFYIDDCQPLLLVFSIFASSKLSGSELINQCRQQTGWYRTYRKRTASDFSLF</sequence>
<accession>A0A6B0U1K5</accession>
<keyword evidence="1" id="KW-0732">Signal</keyword>
<feature type="chain" id="PRO_5025498642" evidence="1">
    <location>
        <begin position="25"/>
        <end position="79"/>
    </location>
</feature>
<reference evidence="2" key="1">
    <citation type="submission" date="2019-12" db="EMBL/GenBank/DDBJ databases">
        <title>An insight into the sialome of adult female Ixodes ricinus ticks feeding for 6 days.</title>
        <authorList>
            <person name="Perner J."/>
            <person name="Ribeiro J.M.C."/>
        </authorList>
    </citation>
    <scope>NUCLEOTIDE SEQUENCE</scope>
    <source>
        <strain evidence="2">Semi-engorged</strain>
        <tissue evidence="2">Salivary glands</tissue>
    </source>
</reference>
<organism evidence="2">
    <name type="scientific">Ixodes ricinus</name>
    <name type="common">Common tick</name>
    <name type="synonym">Acarus ricinus</name>
    <dbReference type="NCBI Taxonomy" id="34613"/>
    <lineage>
        <taxon>Eukaryota</taxon>
        <taxon>Metazoa</taxon>
        <taxon>Ecdysozoa</taxon>
        <taxon>Arthropoda</taxon>
        <taxon>Chelicerata</taxon>
        <taxon>Arachnida</taxon>
        <taxon>Acari</taxon>
        <taxon>Parasitiformes</taxon>
        <taxon>Ixodida</taxon>
        <taxon>Ixodoidea</taxon>
        <taxon>Ixodidae</taxon>
        <taxon>Ixodinae</taxon>
        <taxon>Ixodes</taxon>
    </lineage>
</organism>
<dbReference type="AlphaFoldDB" id="A0A6B0U1K5"/>
<dbReference type="EMBL" id="GIFC01002138">
    <property type="protein sequence ID" value="MXU84221.1"/>
    <property type="molecule type" value="Transcribed_RNA"/>
</dbReference>